<dbReference type="GO" id="GO:0005743">
    <property type="term" value="C:mitochondrial inner membrane"/>
    <property type="evidence" value="ECO:0007669"/>
    <property type="project" value="TreeGrafter"/>
</dbReference>
<dbReference type="InterPro" id="IPR001708">
    <property type="entry name" value="YidC/ALB3/OXA1/COX18"/>
</dbReference>
<dbReference type="GO" id="GO:0032977">
    <property type="term" value="F:membrane insertase activity"/>
    <property type="evidence" value="ECO:0007669"/>
    <property type="project" value="InterPro"/>
</dbReference>
<feature type="transmembrane region" description="Helical" evidence="5">
    <location>
        <begin position="271"/>
        <end position="292"/>
    </location>
</feature>
<dbReference type="Proteomes" id="UP000887565">
    <property type="component" value="Unplaced"/>
</dbReference>
<evidence type="ECO:0000256" key="2">
    <source>
        <dbReference type="ARBA" id="ARBA00022692"/>
    </source>
</evidence>
<keyword evidence="6" id="KW-1185">Reference proteome</keyword>
<feature type="transmembrane region" description="Helical" evidence="5">
    <location>
        <begin position="373"/>
        <end position="396"/>
    </location>
</feature>
<evidence type="ECO:0000256" key="4">
    <source>
        <dbReference type="ARBA" id="ARBA00023136"/>
    </source>
</evidence>
<keyword evidence="2 5" id="KW-0812">Transmembrane</keyword>
<comment type="subcellular location">
    <subcellularLocation>
        <location evidence="1">Membrane</location>
        <topology evidence="1">Multi-pass membrane protein</topology>
    </subcellularLocation>
</comment>
<feature type="transmembrane region" description="Helical" evidence="5">
    <location>
        <begin position="500"/>
        <end position="525"/>
    </location>
</feature>
<feature type="transmembrane region" description="Helical" evidence="5">
    <location>
        <begin position="468"/>
        <end position="488"/>
    </location>
</feature>
<keyword evidence="4 5" id="KW-0472">Membrane</keyword>
<evidence type="ECO:0000313" key="6">
    <source>
        <dbReference type="Proteomes" id="UP000887565"/>
    </source>
</evidence>
<protein>
    <submittedName>
        <fullName evidence="7">Uncharacterized protein</fullName>
    </submittedName>
</protein>
<keyword evidence="3 5" id="KW-1133">Transmembrane helix</keyword>
<name>A0A915KL06_ROMCU</name>
<dbReference type="PANTHER" id="PTHR12428">
    <property type="entry name" value="OXA1"/>
    <property type="match status" value="1"/>
</dbReference>
<feature type="transmembrane region" description="Helical" evidence="5">
    <location>
        <begin position="408"/>
        <end position="432"/>
    </location>
</feature>
<evidence type="ECO:0000256" key="1">
    <source>
        <dbReference type="ARBA" id="ARBA00004141"/>
    </source>
</evidence>
<dbReference type="PANTHER" id="PTHR12428:SF65">
    <property type="entry name" value="CYTOCHROME C OXIDASE ASSEMBLY PROTEIN COX18, MITOCHONDRIAL"/>
    <property type="match status" value="1"/>
</dbReference>
<proteinExistence type="predicted"/>
<feature type="transmembrane region" description="Helical" evidence="5">
    <location>
        <begin position="690"/>
        <end position="713"/>
    </location>
</feature>
<accession>A0A915KL06</accession>
<dbReference type="AlphaFoldDB" id="A0A915KL06"/>
<evidence type="ECO:0000256" key="5">
    <source>
        <dbReference type="SAM" id="Phobius"/>
    </source>
</evidence>
<reference evidence="7" key="1">
    <citation type="submission" date="2022-11" db="UniProtKB">
        <authorList>
            <consortium name="WormBaseParasite"/>
        </authorList>
    </citation>
    <scope>IDENTIFICATION</scope>
</reference>
<feature type="transmembrane region" description="Helical" evidence="5">
    <location>
        <begin position="298"/>
        <end position="315"/>
    </location>
</feature>
<organism evidence="6 7">
    <name type="scientific">Romanomermis culicivorax</name>
    <name type="common">Nematode worm</name>
    <dbReference type="NCBI Taxonomy" id="13658"/>
    <lineage>
        <taxon>Eukaryota</taxon>
        <taxon>Metazoa</taxon>
        <taxon>Ecdysozoa</taxon>
        <taxon>Nematoda</taxon>
        <taxon>Enoplea</taxon>
        <taxon>Dorylaimia</taxon>
        <taxon>Mermithida</taxon>
        <taxon>Mermithoidea</taxon>
        <taxon>Mermithidae</taxon>
        <taxon>Romanomermis</taxon>
    </lineage>
</organism>
<evidence type="ECO:0000256" key="3">
    <source>
        <dbReference type="ARBA" id="ARBA00022989"/>
    </source>
</evidence>
<dbReference type="WBParaSite" id="nRc.2.0.1.t39112-RA">
    <property type="protein sequence ID" value="nRc.2.0.1.t39112-RA"/>
    <property type="gene ID" value="nRc.2.0.1.g39112"/>
</dbReference>
<evidence type="ECO:0000313" key="7">
    <source>
        <dbReference type="WBParaSite" id="nRc.2.0.1.t39112-RA"/>
    </source>
</evidence>
<dbReference type="GO" id="GO:0032979">
    <property type="term" value="P:protein insertion into mitochondrial inner membrane from matrix"/>
    <property type="evidence" value="ECO:0007669"/>
    <property type="project" value="TreeGrafter"/>
</dbReference>
<feature type="transmembrane region" description="Helical" evidence="5">
    <location>
        <begin position="177"/>
        <end position="195"/>
    </location>
</feature>
<sequence length="849" mass="97898">MNFVRFGSRRCVSIGFLRSPNLTQIKRNLTDISTALEMVSPMHNVPGLSYFTTKLYTLMGSAPTTIVVEHLMQWAHEPLGLQWGASVMLVTFGVRSLCSILDIYAQRKSRQNLVLKEVNLRFMPIITAKVIEKINAEPNPDRLTEREVKRRVRQKQIEYTSIIADKFNTSSAQPFKFGYLMIPIWLSVTFAVNNFCMPSEIFLLQNFRDLSTIDYATSSFLWLPCLSKTDPHYILPAAIATVSILHFQLKRANLKPMQDKYMRMFNKKSKLMYIPLGVHAFGTVFVIGLSWIMPSGLALSWFTWNATAFLIHFALDFPSVKNFLKITPLEEFDTDKPIEKERTNGFLIMDSDEQTAIPSIYLIGLSSKSIHTVYAGSFVVYTANCVADWLHTIYATRGWTITFALKDWAAYSMIGCSFVGSVLTFLLIHLCCENALWRRWQIEEYDQGCRVICQRFCYWFTDFDCFRISFLIMLFQDAPMTMINFWFLNSCSIAQPDKQVWPFYFSCSTTLLSLIWRSLLLFLYYRRVRFIDYENRQQLGQQQRNSSKYKLVAGTVDQEGNGVPSAGAQYAHTTDDYAQPDSTLLTIKNAAGYGNRGRRLSQYDECWSVRTSLWLTFNSDRYQPAVYRREKSRVACLCRALFCCLTCHILCVVCGLLACTPCCQYYCCRKNASLNRQRFSKTCTKYSAKIFHLSLISVSVFLLISSAVLNILWMSSVHLLGNDRAAPEINQICLTRMKPTPWIFVQKYTDTSETLAVWTDSRVPVHAARDGGGDTIHIYFDLAYKNGHICRDYKDFRNRYLLHNYYFYADGVGKPLKNAEERHQLTVDWTTNELTAFYLTDRNTNADPR</sequence>